<accession>A0A6S6TCY7</accession>
<feature type="transmembrane region" description="Helical" evidence="1">
    <location>
        <begin position="163"/>
        <end position="180"/>
    </location>
</feature>
<evidence type="ECO:0000256" key="1">
    <source>
        <dbReference type="SAM" id="Phobius"/>
    </source>
</evidence>
<keyword evidence="1" id="KW-1133">Transmembrane helix</keyword>
<keyword evidence="1" id="KW-0472">Membrane</keyword>
<dbReference type="AlphaFoldDB" id="A0A6S6TCY7"/>
<evidence type="ECO:0000313" key="2">
    <source>
        <dbReference type="EMBL" id="CAA6816107.1"/>
    </source>
</evidence>
<gene>
    <name evidence="2" type="ORF">HELGO_WM22455</name>
</gene>
<keyword evidence="1" id="KW-0812">Transmembrane</keyword>
<proteinExistence type="predicted"/>
<dbReference type="EMBL" id="CACVAP010000084">
    <property type="protein sequence ID" value="CAA6816107.1"/>
    <property type="molecule type" value="Genomic_DNA"/>
</dbReference>
<feature type="transmembrane region" description="Helical" evidence="1">
    <location>
        <begin position="58"/>
        <end position="77"/>
    </location>
</feature>
<feature type="transmembrane region" description="Helical" evidence="1">
    <location>
        <begin position="253"/>
        <end position="273"/>
    </location>
</feature>
<organism evidence="2">
    <name type="scientific">uncultured Sulfurovum sp</name>
    <dbReference type="NCBI Taxonomy" id="269237"/>
    <lineage>
        <taxon>Bacteria</taxon>
        <taxon>Pseudomonadati</taxon>
        <taxon>Campylobacterota</taxon>
        <taxon>Epsilonproteobacteria</taxon>
        <taxon>Campylobacterales</taxon>
        <taxon>Sulfurovaceae</taxon>
        <taxon>Sulfurovum</taxon>
        <taxon>environmental samples</taxon>
    </lineage>
</organism>
<feature type="transmembrane region" description="Helical" evidence="1">
    <location>
        <begin position="89"/>
        <end position="122"/>
    </location>
</feature>
<feature type="transmembrane region" description="Helical" evidence="1">
    <location>
        <begin position="7"/>
        <end position="27"/>
    </location>
</feature>
<feature type="transmembrane region" description="Helical" evidence="1">
    <location>
        <begin position="227"/>
        <end position="247"/>
    </location>
</feature>
<feature type="transmembrane region" description="Helical" evidence="1">
    <location>
        <begin position="285"/>
        <end position="303"/>
    </location>
</feature>
<feature type="transmembrane region" description="Helical" evidence="1">
    <location>
        <begin position="128"/>
        <end position="156"/>
    </location>
</feature>
<feature type="transmembrane region" description="Helical" evidence="1">
    <location>
        <begin position="192"/>
        <end position="215"/>
    </location>
</feature>
<protein>
    <submittedName>
        <fullName evidence="2">Membrane protein</fullName>
    </submittedName>
</protein>
<sequence>MNRIHFYAFCFVYAIAIVYLAITLPIGTHEAVVFYTDDTILKNLTHFAEGWFGNGLDFRFPFVFFGLLNIPLFFLMSKQYFKSIDDSYFATTIFALLPGIITSAILVNIAVIVITLVMVFLILHAKKIIWLQVAVAMLLLFIHDASIIFFISLAIFSAFKRDRLLFSISVFFIAISFLYFNNLKVGGHPSGAFLELFALYAALFSPLVFIYFFYALYRIWLREKKDILWYIAFSSFSLSILLSLRQQVIMTDFAPYVIVAVVLMVLTYQRTLNVRLPEFQKNYRLGFRIVFGSLILSALLIVLQKPLYLFYDDKTKHFTYPFYEPYWQVMELREIGQECYTVTQSKVQFQLKYHGIDACSESGVSKIHR</sequence>
<reference evidence="2" key="1">
    <citation type="submission" date="2020-01" db="EMBL/GenBank/DDBJ databases">
        <authorList>
            <person name="Meier V. D."/>
            <person name="Meier V D."/>
        </authorList>
    </citation>
    <scope>NUCLEOTIDE SEQUENCE</scope>
    <source>
        <strain evidence="2">HLG_WM_MAG_06</strain>
    </source>
</reference>
<name>A0A6S6TCY7_9BACT</name>